<comment type="caution">
    <text evidence="9">The sequence shown here is derived from an EMBL/GenBank/DDBJ whole genome shotgun (WGS) entry which is preliminary data.</text>
</comment>
<dbReference type="PROSITE" id="PS50089">
    <property type="entry name" value="ZF_RING_2"/>
    <property type="match status" value="1"/>
</dbReference>
<dbReference type="Pfam" id="PF00595">
    <property type="entry name" value="PDZ"/>
    <property type="match status" value="1"/>
</dbReference>
<feature type="domain" description="RING-type" evidence="7">
    <location>
        <begin position="13"/>
        <end position="54"/>
    </location>
</feature>
<dbReference type="InterPro" id="IPR051067">
    <property type="entry name" value="NHER"/>
</dbReference>
<accession>A0A814G692</accession>
<feature type="domain" description="PDZ" evidence="8">
    <location>
        <begin position="343"/>
        <end position="425"/>
    </location>
</feature>
<evidence type="ECO:0000256" key="5">
    <source>
        <dbReference type="PROSITE-ProRule" id="PRU00175"/>
    </source>
</evidence>
<keyword evidence="10" id="KW-1185">Reference proteome</keyword>
<sequence>MFLADEILKLLVCEICFENYNEKEHLPISLFPCGHTFCDHCILNFNNQICPGCNQKFEKKAKNWAIINLIPRARIPEVFDKLKEILENSLGLLDKIKTMDKQTSKDYRNNLDWIRESINLRADDLVKRIKDLQKFLLDQLDEFENKWDSINIENQNNDSNTQSTLTQIKSDIDLEEVKTNEVKLEEYKKLVEVKNKILNERLNTLKQLKEDLVSYKDSNLNLEDLSSDNLFGKLTIENLDVKLDELKNKMINNPNEDDTYIEIENTLKEFDKITEAPLAQKEKIDQPMTRDIPREGNVIQFLANPIVPPRYPYPIESKKAENEFSIVREDEIKLTSADARSHKCHLVKTSKTELYGFDLKSYKHDGKHYAKGIQSDSPASRAGLKENDLIIEINDEPISGLERDQVIKKMVKHSKHVELTVISEKDMKKPEVNFKSATLDDKKLRSSSINTDVNISGSRMIIMSRSPGSKGFGFSVGKSKIGPHYVIEIDKNSPASSSGLKLGDYVLRLNESEKSDKFELEVIDPDEYQPSPPRRARAGSVDNLDVDEFSDMFNF</sequence>
<evidence type="ECO:0000256" key="4">
    <source>
        <dbReference type="ARBA" id="ARBA00022833"/>
    </source>
</evidence>
<keyword evidence="1" id="KW-0479">Metal-binding</keyword>
<evidence type="ECO:0000256" key="6">
    <source>
        <dbReference type="SAM" id="Coils"/>
    </source>
</evidence>
<dbReference type="InterPro" id="IPR036034">
    <property type="entry name" value="PDZ_sf"/>
</dbReference>
<feature type="coiled-coil region" evidence="6">
    <location>
        <begin position="188"/>
        <end position="225"/>
    </location>
</feature>
<dbReference type="Proteomes" id="UP000663879">
    <property type="component" value="Unassembled WGS sequence"/>
</dbReference>
<keyword evidence="6" id="KW-0175">Coiled coil</keyword>
<evidence type="ECO:0000313" key="9">
    <source>
        <dbReference type="EMBL" id="CAF0992341.1"/>
    </source>
</evidence>
<dbReference type="SMART" id="SM00184">
    <property type="entry name" value="RING"/>
    <property type="match status" value="1"/>
</dbReference>
<evidence type="ECO:0000259" key="8">
    <source>
        <dbReference type="PROSITE" id="PS50106"/>
    </source>
</evidence>
<dbReference type="GO" id="GO:0072659">
    <property type="term" value="P:protein localization to plasma membrane"/>
    <property type="evidence" value="ECO:0007669"/>
    <property type="project" value="TreeGrafter"/>
</dbReference>
<protein>
    <submittedName>
        <fullName evidence="9">Uncharacterized protein</fullName>
    </submittedName>
</protein>
<evidence type="ECO:0000256" key="3">
    <source>
        <dbReference type="ARBA" id="ARBA00022771"/>
    </source>
</evidence>
<proteinExistence type="predicted"/>
<dbReference type="InterPro" id="IPR001478">
    <property type="entry name" value="PDZ"/>
</dbReference>
<dbReference type="PANTHER" id="PTHR14191">
    <property type="entry name" value="PDZ DOMAIN CONTAINING PROTEIN"/>
    <property type="match status" value="1"/>
</dbReference>
<keyword evidence="4" id="KW-0862">Zinc</keyword>
<dbReference type="InterPro" id="IPR001841">
    <property type="entry name" value="Znf_RING"/>
</dbReference>
<dbReference type="InterPro" id="IPR013083">
    <property type="entry name" value="Znf_RING/FYVE/PHD"/>
</dbReference>
<keyword evidence="3 5" id="KW-0863">Zinc-finger</keyword>
<dbReference type="SMART" id="SM00228">
    <property type="entry name" value="PDZ"/>
    <property type="match status" value="2"/>
</dbReference>
<dbReference type="EMBL" id="CAJNOC010003655">
    <property type="protein sequence ID" value="CAF0992341.1"/>
    <property type="molecule type" value="Genomic_DNA"/>
</dbReference>
<evidence type="ECO:0000313" key="10">
    <source>
        <dbReference type="Proteomes" id="UP000663879"/>
    </source>
</evidence>
<dbReference type="Gene3D" id="2.30.42.10">
    <property type="match status" value="2"/>
</dbReference>
<dbReference type="SUPFAM" id="SSF57850">
    <property type="entry name" value="RING/U-box"/>
    <property type="match status" value="1"/>
</dbReference>
<dbReference type="GO" id="GO:0016324">
    <property type="term" value="C:apical plasma membrane"/>
    <property type="evidence" value="ECO:0007669"/>
    <property type="project" value="TreeGrafter"/>
</dbReference>
<dbReference type="Gene3D" id="3.30.40.10">
    <property type="entry name" value="Zinc/RING finger domain, C3HC4 (zinc finger)"/>
    <property type="match status" value="1"/>
</dbReference>
<dbReference type="GO" id="GO:0005102">
    <property type="term" value="F:signaling receptor binding"/>
    <property type="evidence" value="ECO:0007669"/>
    <property type="project" value="TreeGrafter"/>
</dbReference>
<gene>
    <name evidence="9" type="ORF">OXX778_LOCUS15979</name>
</gene>
<name>A0A814G692_9BILA</name>
<dbReference type="AlphaFoldDB" id="A0A814G692"/>
<organism evidence="9 10">
    <name type="scientific">Brachionus calyciflorus</name>
    <dbReference type="NCBI Taxonomy" id="104777"/>
    <lineage>
        <taxon>Eukaryota</taxon>
        <taxon>Metazoa</taxon>
        <taxon>Spiralia</taxon>
        <taxon>Gnathifera</taxon>
        <taxon>Rotifera</taxon>
        <taxon>Eurotatoria</taxon>
        <taxon>Monogononta</taxon>
        <taxon>Pseudotrocha</taxon>
        <taxon>Ploima</taxon>
        <taxon>Brachionidae</taxon>
        <taxon>Brachionus</taxon>
    </lineage>
</organism>
<dbReference type="Pfam" id="PF14634">
    <property type="entry name" value="zf-RING_5"/>
    <property type="match status" value="1"/>
</dbReference>
<dbReference type="PROSITE" id="PS50106">
    <property type="entry name" value="PDZ"/>
    <property type="match status" value="2"/>
</dbReference>
<dbReference type="PANTHER" id="PTHR14191:SF3">
    <property type="entry name" value="NA(+)_H(+) EXCHANGE REGULATORY COFACTOR-LIKE PROTEIN NRFL-1"/>
    <property type="match status" value="1"/>
</dbReference>
<dbReference type="GO" id="GO:0043495">
    <property type="term" value="F:protein-membrane adaptor activity"/>
    <property type="evidence" value="ECO:0007669"/>
    <property type="project" value="TreeGrafter"/>
</dbReference>
<feature type="domain" description="PDZ" evidence="8">
    <location>
        <begin position="460"/>
        <end position="510"/>
    </location>
</feature>
<dbReference type="GO" id="GO:0008270">
    <property type="term" value="F:zinc ion binding"/>
    <property type="evidence" value="ECO:0007669"/>
    <property type="project" value="UniProtKB-KW"/>
</dbReference>
<keyword evidence="2" id="KW-0677">Repeat</keyword>
<evidence type="ECO:0000259" key="7">
    <source>
        <dbReference type="PROSITE" id="PS50089"/>
    </source>
</evidence>
<evidence type="ECO:0000256" key="2">
    <source>
        <dbReference type="ARBA" id="ARBA00022737"/>
    </source>
</evidence>
<reference evidence="9" key="1">
    <citation type="submission" date="2021-02" db="EMBL/GenBank/DDBJ databases">
        <authorList>
            <person name="Nowell W R."/>
        </authorList>
    </citation>
    <scope>NUCLEOTIDE SEQUENCE</scope>
    <source>
        <strain evidence="9">Ploen Becks lab</strain>
    </source>
</reference>
<dbReference type="InterPro" id="IPR017907">
    <property type="entry name" value="Znf_RING_CS"/>
</dbReference>
<dbReference type="SUPFAM" id="SSF50156">
    <property type="entry name" value="PDZ domain-like"/>
    <property type="match status" value="2"/>
</dbReference>
<dbReference type="PROSITE" id="PS00518">
    <property type="entry name" value="ZF_RING_1"/>
    <property type="match status" value="1"/>
</dbReference>
<evidence type="ECO:0000256" key="1">
    <source>
        <dbReference type="ARBA" id="ARBA00022723"/>
    </source>
</evidence>
<dbReference type="OrthoDB" id="10007415at2759"/>